<comment type="caution">
    <text evidence="1">The sequence shown here is derived from an EMBL/GenBank/DDBJ whole genome shotgun (WGS) entry which is preliminary data.</text>
</comment>
<evidence type="ECO:0000313" key="1">
    <source>
        <dbReference type="EMBL" id="TIX49388.1"/>
    </source>
</evidence>
<dbReference type="AlphaFoldDB" id="A0A4T3EXL2"/>
<dbReference type="EMBL" id="SSHH01000003">
    <property type="protein sequence ID" value="TIX49388.1"/>
    <property type="molecule type" value="Genomic_DNA"/>
</dbReference>
<dbReference type="Proteomes" id="UP000309389">
    <property type="component" value="Unassembled WGS sequence"/>
</dbReference>
<accession>A0A4T3EXL2</accession>
<organism evidence="1 2">
    <name type="scientific">Alteraurantiacibacter aquimixticola</name>
    <dbReference type="NCBI Taxonomy" id="2489173"/>
    <lineage>
        <taxon>Bacteria</taxon>
        <taxon>Pseudomonadati</taxon>
        <taxon>Pseudomonadota</taxon>
        <taxon>Alphaproteobacteria</taxon>
        <taxon>Sphingomonadales</taxon>
        <taxon>Erythrobacteraceae</taxon>
        <taxon>Alteraurantiacibacter</taxon>
    </lineage>
</organism>
<protein>
    <submittedName>
        <fullName evidence="1">Uncharacterized protein</fullName>
    </submittedName>
</protein>
<gene>
    <name evidence="1" type="ORF">E5222_11050</name>
</gene>
<proteinExistence type="predicted"/>
<keyword evidence="2" id="KW-1185">Reference proteome</keyword>
<dbReference type="RefSeq" id="WP_136693865.1">
    <property type="nucleotide sequence ID" value="NZ_SSHH01000003.1"/>
</dbReference>
<evidence type="ECO:0000313" key="2">
    <source>
        <dbReference type="Proteomes" id="UP000309389"/>
    </source>
</evidence>
<reference evidence="1 2" key="1">
    <citation type="submission" date="2019-04" db="EMBL/GenBank/DDBJ databases">
        <title>Altererythrobacter aquimixticola sp. nov., isolated from sediment of junction between the ocean and a freshwater spring.</title>
        <authorList>
            <person name="Yoon J.-H."/>
        </authorList>
    </citation>
    <scope>NUCLEOTIDE SEQUENCE [LARGE SCALE GENOMIC DNA]</scope>
    <source>
        <strain evidence="1 2">SSKS-13</strain>
    </source>
</reference>
<sequence length="87" mass="9728">MESCVPLAPVERITGTWTLDAEGDAFAEEGSGTRRLVYEGTQLEDVVRTGRDAVLEVEFVGRRPLCGLEEVYPYIVVDRVLSRRVID</sequence>
<name>A0A4T3EXL2_9SPHN</name>